<keyword evidence="4" id="KW-1185">Reference proteome</keyword>
<comment type="caution">
    <text evidence="3">The sequence shown here is derived from an EMBL/GenBank/DDBJ whole genome shotgun (WGS) entry which is preliminary data.</text>
</comment>
<reference evidence="3" key="2">
    <citation type="journal article" date="2023" name="Int. J. Mol. Sci.">
        <title>De Novo Assembly and Annotation of 11 Diverse Shrub Willow (Salix) Genomes Reveals Novel Gene Organization in Sex-Linked Regions.</title>
        <authorList>
            <person name="Hyden B."/>
            <person name="Feng K."/>
            <person name="Yates T.B."/>
            <person name="Jawdy S."/>
            <person name="Cereghino C."/>
            <person name="Smart L.B."/>
            <person name="Muchero W."/>
        </authorList>
    </citation>
    <scope>NUCLEOTIDE SEQUENCE</scope>
    <source>
        <tissue evidence="3">Shoot tip</tissue>
    </source>
</reference>
<feature type="region of interest" description="Disordered" evidence="1">
    <location>
        <begin position="92"/>
        <end position="117"/>
    </location>
</feature>
<organism evidence="3 4">
    <name type="scientific">Salix koriyanagi</name>
    <dbReference type="NCBI Taxonomy" id="2511006"/>
    <lineage>
        <taxon>Eukaryota</taxon>
        <taxon>Viridiplantae</taxon>
        <taxon>Streptophyta</taxon>
        <taxon>Embryophyta</taxon>
        <taxon>Tracheophyta</taxon>
        <taxon>Spermatophyta</taxon>
        <taxon>Magnoliopsida</taxon>
        <taxon>eudicotyledons</taxon>
        <taxon>Gunneridae</taxon>
        <taxon>Pentapetalae</taxon>
        <taxon>rosids</taxon>
        <taxon>fabids</taxon>
        <taxon>Malpighiales</taxon>
        <taxon>Salicaceae</taxon>
        <taxon>Saliceae</taxon>
        <taxon>Salix</taxon>
    </lineage>
</organism>
<sequence>MGGDVSGVFLGQKLREITNKVESTYCNVIREETSATSSPSLENSLSTPNVTSSSSARLDKMLQIVHDKDRPDNLGYFDCILVEKSQLAMNQKWQQSEKMEEQSNRSNYSETGKELECQRTSPSFNSRTFFRWSHCSTNESVEMEGETELSDSASSISTVDVIRKYTTRTCSTTELTELKRMGTGFHKGYTKQCGARHERLHFGSNLQSHKSPILFDLLENQNKGSCKAWAKLSTLFQRKGWLAERNCTRKFLGWQSMGDLMVDELVDQDMSTSYGKWLDFSIEAFEDGVVIEDGILTSLVDELVSDCITHVKPFKKAFISHLTSTVFKTTCWLCIPFP</sequence>
<dbReference type="PANTHER" id="PTHR21726">
    <property type="entry name" value="PHOSPHATIDYLINOSITOL N-ACETYLGLUCOSAMINYLTRANSFERASE SUBUNIT P DOWN SYNDROME CRITICAL REGION PROTEIN 5 -RELATED"/>
    <property type="match status" value="1"/>
</dbReference>
<evidence type="ECO:0000256" key="1">
    <source>
        <dbReference type="SAM" id="MobiDB-lite"/>
    </source>
</evidence>
<keyword evidence="3" id="KW-0808">Transferase</keyword>
<reference evidence="3" key="1">
    <citation type="submission" date="2022-11" db="EMBL/GenBank/DDBJ databases">
        <authorList>
            <person name="Hyden B.L."/>
            <person name="Feng K."/>
            <person name="Yates T."/>
            <person name="Jawdy S."/>
            <person name="Smart L.B."/>
            <person name="Muchero W."/>
        </authorList>
    </citation>
    <scope>NUCLEOTIDE SEQUENCE</scope>
    <source>
        <tissue evidence="3">Shoot tip</tissue>
    </source>
</reference>
<gene>
    <name evidence="3" type="ORF">OIU74_026333</name>
</gene>
<feature type="compositionally biased region" description="Low complexity" evidence="1">
    <location>
        <begin position="43"/>
        <end position="53"/>
    </location>
</feature>
<evidence type="ECO:0000313" key="3">
    <source>
        <dbReference type="EMBL" id="KAJ6757053.1"/>
    </source>
</evidence>
<protein>
    <submittedName>
        <fullName evidence="3">PHOSPHATIDYLINOSITOL N-ACETYLGLUCOSAMINYLTRANSFERASE SUBUNIT P DOWN SYNDROME CRITICAL REGION PROTEIN 5 -RELATED</fullName>
    </submittedName>
</protein>
<dbReference type="AlphaFoldDB" id="A0A9Q0VYQ8"/>
<feature type="domain" description="DUF4378" evidence="2">
    <location>
        <begin position="225"/>
        <end position="302"/>
    </location>
</feature>
<dbReference type="GO" id="GO:0016757">
    <property type="term" value="F:glycosyltransferase activity"/>
    <property type="evidence" value="ECO:0007669"/>
    <property type="project" value="UniProtKB-KW"/>
</dbReference>
<dbReference type="PANTHER" id="PTHR21726:SF57">
    <property type="entry name" value="SERINE-RICH ADHESIN FOR PLATELETS-LIKE PROTEIN"/>
    <property type="match status" value="1"/>
</dbReference>
<proteinExistence type="predicted"/>
<feature type="region of interest" description="Disordered" evidence="1">
    <location>
        <begin position="32"/>
        <end position="53"/>
    </location>
</feature>
<evidence type="ECO:0000313" key="4">
    <source>
        <dbReference type="Proteomes" id="UP001151752"/>
    </source>
</evidence>
<accession>A0A9Q0VYQ8</accession>
<evidence type="ECO:0000259" key="2">
    <source>
        <dbReference type="Pfam" id="PF14309"/>
    </source>
</evidence>
<dbReference type="EMBL" id="JAPFFM010000007">
    <property type="protein sequence ID" value="KAJ6757053.1"/>
    <property type="molecule type" value="Genomic_DNA"/>
</dbReference>
<dbReference type="Pfam" id="PF14309">
    <property type="entry name" value="DUF4378"/>
    <property type="match status" value="1"/>
</dbReference>
<keyword evidence="3" id="KW-0328">Glycosyltransferase</keyword>
<dbReference type="InterPro" id="IPR025486">
    <property type="entry name" value="DUF4378"/>
</dbReference>
<dbReference type="Proteomes" id="UP001151752">
    <property type="component" value="Chromosome 13"/>
</dbReference>
<name>A0A9Q0VYQ8_9ROSI</name>